<gene>
    <name evidence="1" type="ORF">Cboi01_000421000</name>
</gene>
<dbReference type="EMBL" id="BSXV01002618">
    <property type="protein sequence ID" value="GME96259.1"/>
    <property type="molecule type" value="Genomic_DNA"/>
</dbReference>
<accession>A0ACB5TWC4</accession>
<dbReference type="Proteomes" id="UP001165101">
    <property type="component" value="Unassembled WGS sequence"/>
</dbReference>
<protein>
    <submittedName>
        <fullName evidence="1">Unnamed protein product</fullName>
    </submittedName>
</protein>
<reference evidence="1" key="1">
    <citation type="submission" date="2023-04" db="EMBL/GenBank/DDBJ databases">
        <title>Candida boidinii NBRC 1967.</title>
        <authorList>
            <person name="Ichikawa N."/>
            <person name="Sato H."/>
            <person name="Tonouchi N."/>
        </authorList>
    </citation>
    <scope>NUCLEOTIDE SEQUENCE</scope>
    <source>
        <strain evidence="1">NBRC 1967</strain>
    </source>
</reference>
<organism evidence="1 2">
    <name type="scientific">Candida boidinii</name>
    <name type="common">Yeast</name>
    <dbReference type="NCBI Taxonomy" id="5477"/>
    <lineage>
        <taxon>Eukaryota</taxon>
        <taxon>Fungi</taxon>
        <taxon>Dikarya</taxon>
        <taxon>Ascomycota</taxon>
        <taxon>Saccharomycotina</taxon>
        <taxon>Pichiomycetes</taxon>
        <taxon>Pichiales</taxon>
        <taxon>Pichiaceae</taxon>
        <taxon>Ogataea</taxon>
        <taxon>Ogataea/Candida clade</taxon>
    </lineage>
</organism>
<evidence type="ECO:0000313" key="2">
    <source>
        <dbReference type="Proteomes" id="UP001165101"/>
    </source>
</evidence>
<keyword evidence="2" id="KW-1185">Reference proteome</keyword>
<comment type="caution">
    <text evidence="1">The sequence shown here is derived from an EMBL/GenBank/DDBJ whole genome shotgun (WGS) entry which is preliminary data.</text>
</comment>
<sequence>MMMMKNYIKIYHLKLDLIQLNSFTNPVVINTHDDHDHHSHSEDEDRDKEEEINALKDDVDIQTQLELESDINEYTNDERIEDFEYTDIRGNIDDEDEERERVEEEIQRLADELADELET</sequence>
<evidence type="ECO:0000313" key="1">
    <source>
        <dbReference type="EMBL" id="GME96259.1"/>
    </source>
</evidence>
<name>A0ACB5TWC4_CANBO</name>
<proteinExistence type="predicted"/>